<keyword evidence="13" id="KW-1185">Reference proteome</keyword>
<evidence type="ECO:0000256" key="3">
    <source>
        <dbReference type="ARBA" id="ARBA00022525"/>
    </source>
</evidence>
<dbReference type="InterPro" id="IPR000209">
    <property type="entry name" value="Peptidase_S8/S53_dom"/>
</dbReference>
<dbReference type="SMART" id="SM00635">
    <property type="entry name" value="BID_2"/>
    <property type="match status" value="1"/>
</dbReference>
<dbReference type="InterPro" id="IPR008964">
    <property type="entry name" value="Invasin/intimin_cell_adhesion"/>
</dbReference>
<feature type="active site" description="Charge relay system" evidence="8 9">
    <location>
        <position position="215"/>
    </location>
</feature>
<dbReference type="InterPro" id="IPR046450">
    <property type="entry name" value="PA_dom_sf"/>
</dbReference>
<dbReference type="InterPro" id="IPR015500">
    <property type="entry name" value="Peptidase_S8_subtilisin-rel"/>
</dbReference>
<keyword evidence="3" id="KW-0964">Secreted</keyword>
<dbReference type="GO" id="GO:0006508">
    <property type="term" value="P:proteolysis"/>
    <property type="evidence" value="ECO:0007669"/>
    <property type="project" value="UniProtKB-KW"/>
</dbReference>
<dbReference type="CDD" id="cd00063">
    <property type="entry name" value="FN3"/>
    <property type="match status" value="1"/>
</dbReference>
<evidence type="ECO:0000256" key="1">
    <source>
        <dbReference type="ARBA" id="ARBA00011073"/>
    </source>
</evidence>
<dbReference type="Pfam" id="PF02368">
    <property type="entry name" value="Big_2"/>
    <property type="match status" value="1"/>
</dbReference>
<evidence type="ECO:0000256" key="10">
    <source>
        <dbReference type="RuleBase" id="RU003355"/>
    </source>
</evidence>
<dbReference type="InterPro" id="IPR023827">
    <property type="entry name" value="Peptidase_S8_Asp-AS"/>
</dbReference>
<dbReference type="InterPro" id="IPR034213">
    <property type="entry name" value="S8_Vpr-like"/>
</dbReference>
<evidence type="ECO:0000256" key="4">
    <source>
        <dbReference type="ARBA" id="ARBA00022670"/>
    </source>
</evidence>
<dbReference type="Pfam" id="PF02225">
    <property type="entry name" value="PA"/>
    <property type="match status" value="1"/>
</dbReference>
<feature type="domain" description="Fibronectin type-III" evidence="11">
    <location>
        <begin position="1528"/>
        <end position="1614"/>
    </location>
</feature>
<dbReference type="Gene3D" id="3.40.50.200">
    <property type="entry name" value="Peptidase S8/S53 domain"/>
    <property type="match status" value="1"/>
</dbReference>
<dbReference type="Gene3D" id="2.60.40.4130">
    <property type="match status" value="1"/>
</dbReference>
<dbReference type="EMBL" id="WHJC01000106">
    <property type="protein sequence ID" value="MPQ43796.1"/>
    <property type="molecule type" value="Genomic_DNA"/>
</dbReference>
<dbReference type="InterPro" id="IPR036116">
    <property type="entry name" value="FN3_sf"/>
</dbReference>
<dbReference type="InterPro" id="IPR002105">
    <property type="entry name" value="Dockerin_1_rpt"/>
</dbReference>
<dbReference type="PROSITE" id="PS51892">
    <property type="entry name" value="SUBTILASE"/>
    <property type="match status" value="1"/>
</dbReference>
<dbReference type="PANTHER" id="PTHR43806:SF65">
    <property type="entry name" value="SERINE PROTEASE APRX"/>
    <property type="match status" value="1"/>
</dbReference>
<dbReference type="SUPFAM" id="SSF49373">
    <property type="entry name" value="Invasin/intimin cell-adhesion fragments"/>
    <property type="match status" value="1"/>
</dbReference>
<dbReference type="CDD" id="cd02133">
    <property type="entry name" value="PA_C5a_like"/>
    <property type="match status" value="1"/>
</dbReference>
<dbReference type="PROSITE" id="PS00137">
    <property type="entry name" value="SUBTILASE_HIS"/>
    <property type="match status" value="1"/>
</dbReference>
<dbReference type="PROSITE" id="PS00136">
    <property type="entry name" value="SUBTILASE_ASP"/>
    <property type="match status" value="1"/>
</dbReference>
<evidence type="ECO:0000256" key="2">
    <source>
        <dbReference type="ARBA" id="ARBA00022512"/>
    </source>
</evidence>
<dbReference type="OrthoDB" id="9762689at2"/>
<evidence type="ECO:0000313" key="13">
    <source>
        <dbReference type="Proteomes" id="UP000430345"/>
    </source>
</evidence>
<dbReference type="CDD" id="cd07474">
    <property type="entry name" value="Peptidases_S8_subtilisin_Vpr-like"/>
    <property type="match status" value="1"/>
</dbReference>
<dbReference type="PRINTS" id="PR00723">
    <property type="entry name" value="SUBTILISIN"/>
</dbReference>
<dbReference type="PROSITE" id="PS00138">
    <property type="entry name" value="SUBTILASE_SER"/>
    <property type="match status" value="1"/>
</dbReference>
<dbReference type="InterPro" id="IPR036852">
    <property type="entry name" value="Peptidase_S8/S53_dom_sf"/>
</dbReference>
<gene>
    <name evidence="12" type="ORF">GBZ86_08500</name>
</gene>
<evidence type="ECO:0000256" key="9">
    <source>
        <dbReference type="PROSITE-ProRule" id="PRU01240"/>
    </source>
</evidence>
<name>A0A6I1MJU2_9CLOT</name>
<dbReference type="GO" id="GO:0004252">
    <property type="term" value="F:serine-type endopeptidase activity"/>
    <property type="evidence" value="ECO:0007669"/>
    <property type="project" value="UniProtKB-UniRule"/>
</dbReference>
<feature type="active site" description="Charge relay system" evidence="8 9">
    <location>
        <position position="286"/>
    </location>
</feature>
<keyword evidence="2" id="KW-0134">Cell wall</keyword>
<comment type="caution">
    <text evidence="12">The sequence shown here is derived from an EMBL/GenBank/DDBJ whole genome shotgun (WGS) entry which is preliminary data.</text>
</comment>
<dbReference type="InterPro" id="IPR036439">
    <property type="entry name" value="Dockerin_dom_sf"/>
</dbReference>
<dbReference type="SMART" id="SM00060">
    <property type="entry name" value="FN3"/>
    <property type="match status" value="1"/>
</dbReference>
<accession>A0A6I1MJU2</accession>
<dbReference type="Proteomes" id="UP000430345">
    <property type="component" value="Unassembled WGS sequence"/>
</dbReference>
<dbReference type="Pfam" id="PF00082">
    <property type="entry name" value="Peptidase_S8"/>
    <property type="match status" value="1"/>
</dbReference>
<dbReference type="SUPFAM" id="SSF52025">
    <property type="entry name" value="PA domain"/>
    <property type="match status" value="1"/>
</dbReference>
<dbReference type="SUPFAM" id="SSF63446">
    <property type="entry name" value="Type I dockerin domain"/>
    <property type="match status" value="1"/>
</dbReference>
<evidence type="ECO:0000256" key="6">
    <source>
        <dbReference type="ARBA" id="ARBA00022801"/>
    </source>
</evidence>
<evidence type="ECO:0000259" key="11">
    <source>
        <dbReference type="PROSITE" id="PS50853"/>
    </source>
</evidence>
<dbReference type="InterPro" id="IPR003961">
    <property type="entry name" value="FN3_dom"/>
</dbReference>
<dbReference type="PANTHER" id="PTHR43806">
    <property type="entry name" value="PEPTIDASE S8"/>
    <property type="match status" value="1"/>
</dbReference>
<dbReference type="PROSITE" id="PS50853">
    <property type="entry name" value="FN3"/>
    <property type="match status" value="1"/>
</dbReference>
<dbReference type="InterPro" id="IPR003343">
    <property type="entry name" value="Big_2"/>
</dbReference>
<keyword evidence="7 9" id="KW-0720">Serine protease</keyword>
<evidence type="ECO:0000256" key="5">
    <source>
        <dbReference type="ARBA" id="ARBA00022729"/>
    </source>
</evidence>
<comment type="similarity">
    <text evidence="1 9 10">Belongs to the peptidase S8 family.</text>
</comment>
<evidence type="ECO:0000256" key="7">
    <source>
        <dbReference type="ARBA" id="ARBA00022825"/>
    </source>
</evidence>
<proteinExistence type="inferred from homology"/>
<dbReference type="GO" id="GO:0004553">
    <property type="term" value="F:hydrolase activity, hydrolyzing O-glycosyl compounds"/>
    <property type="evidence" value="ECO:0007669"/>
    <property type="project" value="InterPro"/>
</dbReference>
<keyword evidence="4 9" id="KW-0645">Protease</keyword>
<feature type="active site" description="Charge relay system" evidence="8 9">
    <location>
        <position position="608"/>
    </location>
</feature>
<reference evidence="12 13" key="1">
    <citation type="submission" date="2019-10" db="EMBL/GenBank/DDBJ databases">
        <title>The Genome Sequence of Clostridium tarantellae Isolated from Fish Brain.</title>
        <authorList>
            <person name="Bano L."/>
            <person name="Kiel M."/>
            <person name="Sales G."/>
            <person name="Doxey A.C."/>
            <person name="Mansfield M.J."/>
            <person name="Schiavone M."/>
            <person name="Rossetto O."/>
            <person name="Pirazzini M."/>
            <person name="Dobrindt U."/>
            <person name="Montecucco C."/>
        </authorList>
    </citation>
    <scope>NUCLEOTIDE SEQUENCE [LARGE SCALE GENOMIC DNA]</scope>
    <source>
        <strain evidence="12 13">DSM 3997</strain>
    </source>
</reference>
<dbReference type="Pfam" id="PF05922">
    <property type="entry name" value="Inhibitor_I9"/>
    <property type="match status" value="1"/>
</dbReference>
<evidence type="ECO:0000256" key="8">
    <source>
        <dbReference type="PIRSR" id="PIRSR615500-1"/>
    </source>
</evidence>
<dbReference type="SUPFAM" id="SSF49265">
    <property type="entry name" value="Fibronectin type III"/>
    <property type="match status" value="1"/>
</dbReference>
<dbReference type="GO" id="GO:0000272">
    <property type="term" value="P:polysaccharide catabolic process"/>
    <property type="evidence" value="ECO:0007669"/>
    <property type="project" value="InterPro"/>
</dbReference>
<dbReference type="InterPro" id="IPR003137">
    <property type="entry name" value="PA_domain"/>
</dbReference>
<dbReference type="InterPro" id="IPR050131">
    <property type="entry name" value="Peptidase_S8_subtilisin-like"/>
</dbReference>
<evidence type="ECO:0000313" key="12">
    <source>
        <dbReference type="EMBL" id="MPQ43796.1"/>
    </source>
</evidence>
<dbReference type="Gene3D" id="2.60.40.10">
    <property type="entry name" value="Immunoglobulins"/>
    <property type="match status" value="1"/>
</dbReference>
<protein>
    <submittedName>
        <fullName evidence="12">S8 family serine peptidase</fullName>
    </submittedName>
</protein>
<keyword evidence="6 9" id="KW-0378">Hydrolase</keyword>
<dbReference type="InterPro" id="IPR010259">
    <property type="entry name" value="S8pro/Inhibitor_I9"/>
</dbReference>
<dbReference type="InterPro" id="IPR013783">
    <property type="entry name" value="Ig-like_fold"/>
</dbReference>
<dbReference type="InterPro" id="IPR023828">
    <property type="entry name" value="Peptidase_S8_Ser-AS"/>
</dbReference>
<dbReference type="InterPro" id="IPR022398">
    <property type="entry name" value="Peptidase_S8_His-AS"/>
</dbReference>
<dbReference type="Pfam" id="PF00041">
    <property type="entry name" value="fn3"/>
    <property type="match status" value="1"/>
</dbReference>
<sequence>MIKKKLAQILVSVVSTTFLVSNFVPSTVIAVTENNKLGENVTAIKGEYLTKPEGRKLENKISKDINKDTDEFVSVIVEFKAPAIAEAINVNGRSSNLAKQSVDKEHDSFKKYIQKLNNEKNNSNINIGHEYETVFNGMQLTLKGSDVEKLVKSNVVKKVHNDDTVYVEQPEVKEAKTTEEISIENRMADSVPFLGVDKLHEEGVTGEGIKVGVIDTGIDYNHPDLANAYKGFKAADGDVTNQNPLEIKGWDFVNNDADPMETTYKDWMESGEPEFDSRGNAYYTAHGTHVSGTIAGTNSNVETDLKVKGVAPDVQLYGYRVLGARGSGRNSDVIAGIEKSVKDGMDVINLSLGNNSNDPFNPSATAVNNATLAGVVTVVANGNAGPGSKTVGSPATAQLPIAVGASTSPSTSSIFRLSLEDGVNVEGYQVIKDFNKNISETLDKEMEAVYCNLGEAKDFVGKDLTGKIALVDRGINTFVDKASNAKKAGAELVIIMNNTTANEIPNQGEVDGCNTIAVTQAQGEVIKEALGENTSININTSKLGENSLPGDEIAGFSSTGPVNITDEIRPDLVAPGVQIFSTVPEYINDKNVDVDNYGIAYGRMSGTSMATPHVAGVAALILQQNPDYTPEDVKAALMNTSEHLHKNDKNYSVNEQGAGRVNAYKAVYEDVSMKANYKVVAGENKEELDNVTGMISFGRLYKSEQVSEAKKSIPVEIDNDTNTNKTYEITVEYSNSDRSKNAEKNNVVLNVPNTLEVESNSKGNFDTEIVIPNTAEGGYYEGYIHLTDVGSGEDYQIPFSVNHMQRGFQDIIHPEDMYGTKGTGAFTTSKLFNRDETQFMRESDIKVAIIVNEEIETIHSLIKDPKTGEYIGYAGSEEGWWIKPETPCLIEWIATDGRVKKIKDEKVTQEEFLLGEGVYELEMVAITPEGNRFSHSTEIGIINDGKGTTMETTTFKPGIIEVTEDMYTVETWRDNKEYEGLWIKGSINNSLIDTMKKEYGHDYMSQGKLNFPFFKYKTFSNMIVPLEYIIDDEGNFMMAGIEKSDLENGPFVVEASAISPSGTAEASKPYIFINEGESYLKLDLNDVNLTEGESVTGKISLNNSEDVVEGQFKMKSLGAAKISLEDVVPSEELTKLLKKNGNDIEISYETVDGEYNREFIINFKIVAKENEVISLNGDIELFDVTYILDDFGGVEENLYSPGNLKLLKIFGDESDFKNSRGENANVAAKTIYDIVHTLNKNETLVYGKSPNVGRGVMIKDVYALDDKGNRYEVTYKSSSFGESSFTFNDLPVIEEEYKIVLERPGHLKNVVNVPGGKIINDNLVGEQISLESGGMLQRAMLPVAGDVNEDGVIDVLDAYEIGKVFGQEVSNIPERNLYPDLTNDGVVDENDLINVLENYTKQDLLRENVKEPKLEVNGKNIQDILDDILDGGIEDVFVESVSLNKDYVNLYTGGEEQLEALVLPENATNKNVFWSTSNNGVAVVEDGKVIATGEGEAIITVTTEDGSYRDTCKVRVVNKPEENVKVDKVKGFKAVDNTNNSIKLTWDFPVSGAPVAEYLIYVDGKEIATVNSNETLEYEVNKLNANTLYNFKIVAKGFDGQKGRPIAINARTTK</sequence>
<dbReference type="Gene3D" id="2.60.40.1080">
    <property type="match status" value="1"/>
</dbReference>
<dbReference type="Pfam" id="PF00404">
    <property type="entry name" value="Dockerin_1"/>
    <property type="match status" value="1"/>
</dbReference>
<dbReference type="Gene3D" id="3.50.30.30">
    <property type="match status" value="1"/>
</dbReference>
<dbReference type="SUPFAM" id="SSF52743">
    <property type="entry name" value="Subtilisin-like"/>
    <property type="match status" value="1"/>
</dbReference>
<keyword evidence="5" id="KW-0732">Signal</keyword>
<organism evidence="12 13">
    <name type="scientific">Clostridium tarantellae</name>
    <dbReference type="NCBI Taxonomy" id="39493"/>
    <lineage>
        <taxon>Bacteria</taxon>
        <taxon>Bacillati</taxon>
        <taxon>Bacillota</taxon>
        <taxon>Clostridia</taxon>
        <taxon>Eubacteriales</taxon>
        <taxon>Clostridiaceae</taxon>
        <taxon>Clostridium</taxon>
    </lineage>
</organism>
<dbReference type="RefSeq" id="WP_152889629.1">
    <property type="nucleotide sequence ID" value="NZ_WHJC01000106.1"/>
</dbReference>